<dbReference type="Pfam" id="PF01833">
    <property type="entry name" value="TIG"/>
    <property type="match status" value="1"/>
</dbReference>
<dbReference type="PANTHER" id="PTHR38339:SF1">
    <property type="entry name" value="TRANSGLUTAMINASE-LIKE DOMAIN-CONTAINING PROTEIN"/>
    <property type="match status" value="1"/>
</dbReference>
<evidence type="ECO:0000259" key="2">
    <source>
        <dbReference type="SMART" id="SM00460"/>
    </source>
</evidence>
<name>A0A7C3E2L7_9SPIR</name>
<dbReference type="InterPro" id="IPR014756">
    <property type="entry name" value="Ig_E-set"/>
</dbReference>
<feature type="compositionally biased region" description="Polar residues" evidence="1">
    <location>
        <begin position="110"/>
        <end position="120"/>
    </location>
</feature>
<evidence type="ECO:0000313" key="3">
    <source>
        <dbReference type="EMBL" id="HFH30468.1"/>
    </source>
</evidence>
<accession>A0A7C3E2L7</accession>
<gene>
    <name evidence="3" type="ORF">ENS59_13330</name>
</gene>
<dbReference type="EMBL" id="DSVL01000410">
    <property type="protein sequence ID" value="HFH30468.1"/>
    <property type="molecule type" value="Genomic_DNA"/>
</dbReference>
<reference evidence="3" key="1">
    <citation type="journal article" date="2020" name="mSystems">
        <title>Genome- and Community-Level Interaction Insights into Carbon Utilization and Element Cycling Functions of Hydrothermarchaeota in Hydrothermal Sediment.</title>
        <authorList>
            <person name="Zhou Z."/>
            <person name="Liu Y."/>
            <person name="Xu W."/>
            <person name="Pan J."/>
            <person name="Luo Z.H."/>
            <person name="Li M."/>
        </authorList>
    </citation>
    <scope>NUCLEOTIDE SEQUENCE [LARGE SCALE GENOMIC DNA]</scope>
    <source>
        <strain evidence="3">SpSt-503</strain>
    </source>
</reference>
<dbReference type="Gene3D" id="2.60.40.10">
    <property type="entry name" value="Immunoglobulins"/>
    <property type="match status" value="2"/>
</dbReference>
<dbReference type="SUPFAM" id="SSF81296">
    <property type="entry name" value="E set domains"/>
    <property type="match status" value="2"/>
</dbReference>
<feature type="domain" description="Transglutaminase-like" evidence="2">
    <location>
        <begin position="398"/>
        <end position="460"/>
    </location>
</feature>
<dbReference type="SMART" id="SM00460">
    <property type="entry name" value="TGc"/>
    <property type="match status" value="1"/>
</dbReference>
<dbReference type="InterPro" id="IPR002931">
    <property type="entry name" value="Transglutaminase-like"/>
</dbReference>
<protein>
    <submittedName>
        <fullName evidence="3">Transcription factor</fullName>
    </submittedName>
</protein>
<dbReference type="SUPFAM" id="SSF54001">
    <property type="entry name" value="Cysteine proteinases"/>
    <property type="match status" value="1"/>
</dbReference>
<dbReference type="InterPro" id="IPR002909">
    <property type="entry name" value="IPT_dom"/>
</dbReference>
<dbReference type="InterPro" id="IPR038765">
    <property type="entry name" value="Papain-like_cys_pep_sf"/>
</dbReference>
<dbReference type="PANTHER" id="PTHR38339">
    <property type="entry name" value="TRANSGLUTAMINASE DOMAIN PROTEIN"/>
    <property type="match status" value="1"/>
</dbReference>
<dbReference type="PROSITE" id="PS51257">
    <property type="entry name" value="PROKAR_LIPOPROTEIN"/>
    <property type="match status" value="1"/>
</dbReference>
<dbReference type="Pfam" id="PF01841">
    <property type="entry name" value="Transglut_core"/>
    <property type="match status" value="1"/>
</dbReference>
<feature type="region of interest" description="Disordered" evidence="1">
    <location>
        <begin position="110"/>
        <end position="131"/>
    </location>
</feature>
<dbReference type="AlphaFoldDB" id="A0A7C3E2L7"/>
<dbReference type="InterPro" id="IPR013783">
    <property type="entry name" value="Ig-like_fold"/>
</dbReference>
<organism evidence="3">
    <name type="scientific">Gracilinema caldarium</name>
    <dbReference type="NCBI Taxonomy" id="215591"/>
    <lineage>
        <taxon>Bacteria</taxon>
        <taxon>Pseudomonadati</taxon>
        <taxon>Spirochaetota</taxon>
        <taxon>Spirochaetia</taxon>
        <taxon>Spirochaetales</taxon>
        <taxon>Breznakiellaceae</taxon>
        <taxon>Gracilinema</taxon>
    </lineage>
</organism>
<proteinExistence type="predicted"/>
<evidence type="ECO:0000256" key="1">
    <source>
        <dbReference type="SAM" id="MobiDB-lite"/>
    </source>
</evidence>
<dbReference type="Gene3D" id="3.10.620.30">
    <property type="match status" value="1"/>
</dbReference>
<comment type="caution">
    <text evidence="3">The sequence shown here is derived from an EMBL/GenBank/DDBJ whole genome shotgun (WGS) entry which is preliminary data.</text>
</comment>
<sequence>MKSSLKHFFMVGLPALLFFTACFIGSPKIDSIDPRIGSLGEVLTIRGQHFGKERGENYVTIGGIVPTASAYIQWQDDLIALRTPDFGDSGLVYVYVNGKRSNPSLFTNRSNMPQRITDSQSGSGPGLSGLSPVSGKIGSLVTLQGSTFGAARDKSKVLFSWSSETSLTAIGDTSQNIKTVEVSDTELGYEYWSDREIRVRVPDGAISGAVQVTTAQGTSIPLFFDVVDKPGTKVFKDRRSYAISYGVDIKTQKAAIPNTLYLWLPIPVTSAQQRISQNLGRSIEPFVENYLGASLFQLKDLQTGNETAIKLSYLVDVYAVETNVKAQSIKREPNNPIQTVYTQSSSLIPSDNPEIQKKANAIVGKEKNPYIQAQRLYEWLTAQGGIRQGPVTGNLVDAMNKQELDAYSAALLFCAMARSLNIPAIPNAGILINKARETRKHYWAEFWIDGFGWIPVDPAMGASAVPESFIFRPDGPTYYFGNIDSQRICFSRGIINLSSMDPKGKIIRRDREYALQNIWEESTGTLESYSSLWSDVVVTGVY</sequence>